<feature type="compositionally biased region" description="Polar residues" evidence="5">
    <location>
        <begin position="1065"/>
        <end position="1077"/>
    </location>
</feature>
<feature type="region of interest" description="Disordered" evidence="5">
    <location>
        <begin position="1708"/>
        <end position="1737"/>
    </location>
</feature>
<evidence type="ECO:0000256" key="4">
    <source>
        <dbReference type="SAM" id="Coils"/>
    </source>
</evidence>
<evidence type="ECO:0000259" key="7">
    <source>
        <dbReference type="Pfam" id="PF13249"/>
    </source>
</evidence>
<feature type="compositionally biased region" description="Polar residues" evidence="5">
    <location>
        <begin position="1150"/>
        <end position="1168"/>
    </location>
</feature>
<sequence>MDKLPGAVECAAVAGAAVVSIWFLRRGKPASYPGDAVPESSRLRGDAKLKPVASRVVEGGWRPRNEVQAKEGLLPHEVSGQQVWEFSASSSSQKTDVDAFHPEANPNSADCIFRQAKLSEWTGPKPDAARPADVNAALHKGFEFYRMLQCEDGHWAGDYGGPHFLLPGFVIAAYITGHLKTIFPDAHLRAIQAYLLNHQQQDGGWGSHIESPSTMFGTVLNYVALRLVGVDSEDPACKQGRAFLDQHGGALYAPSWAKFWLACLGVYDWDGIAPVPPEMWLLPSWFPLHPGRFWCHCRMVYLPMCWLYARRFTFNASQDPVAASLRSELYGGQKYSEIPWRSHVHSVADIDNYSPIHPVMRLLQDVLLVYERLGPWQWLRKVSCDFAMEYMHAEDLETNYLTIGPVSKAFHILVSWVAAGGETKPREAAESGPFQAHVARVPAYTWVAEDGMKIQGYNGSMAWDTAFAVQALVEAGMVDSYQDMSRRAWNWLVKEQVRSLPHGDWRHFRQPIQGGWGFSTAEQAWPVSDTTAEAFKAVLLLRKVSSIRSTGRAMPDQHLCDTVRFLLSYQNNDGGWATYENNRGWKWYELLNPSEVFGDIMIDYSYVECSSSAMQALAFFSEQFPDHRAAEIRRSIKRGARFIEAMQRDDGSWFGCWGNCFTYGCWFGIEGLLIAGRKTSCDAIRKCVKFLLGKQNSDGGWGEDFASCFNREYAARDKLYGCDSGSTVVQTSWALLALMAANCEEASAIQHGVELLLKRQLASGDWAQENIAGVFNRSIGITYTAFRNVFPLWALARFETQYGPQHKCKTSLRLLGSLALDQKNRSSRRPSLELTLLDTSVSKEEEAEEGRTTPGLTRLVSLARRAVRDEVSEWVPDDEEKAIIARAVKRLQERLANALEPERAKLRRVQVELNRRKEEKAPRASLMENRNRAEYQLSQPEDLQPSSPVMGRRKGILRTTSFTTPPQITVSEAVELPITSTTAATAFGGYTFPREAESGMSPTQTPRDSHPSNPSSPGATPRAQMLPRLPLKPRSSAVSIAETEELLEFPESSPLPLKLPKHSMSHSVVSDSTATGVSASPRSSTAASAKTHRSPRQSLANIFRFKDSQIPMGLSRRSDLELGWVLSQALGEAASSGQLKELAALRKRATPTTEAPSSPGATAATVSPTCIKLDPEPSLASELPRHDRDHPPSDTDSASVEELIQQHLAAFREESLQSEGAWRASLQQTLQEAQGKELARVQASLAEALDTLLEGRLAALHAELLQRGASRDAAGALGSEVRALQGQLERIEETQSDLLEQFKKAEMSLGSSMEQQLALHQEALEERCLELQGQLQASTKAQEVAVKGMDPPRSDESAEKLESRLDLLEEKLQDQSDRKSQTSSVEEIVIDSSELREEMGHIVAELEAKMIVDLEAVREEINEQTRVLRAHCDQQVAKLEENAEQRFEVMEDLRKQLGDGTERLEKEKQLEEELQAAKQRLKDEIAAESLAVLEARYDQRMHNFEDCMETRRAAQQRETERMFTDLHRSMSKLEGAQKVLVTKTLPEVQSSLAAALGKERAEQQDRLHQVARLYSKKVENALSLGESSMQKLAMDVARSRAFDKASIAELDKQLRDFTSSECDAVLQTLKGRIAQEEEERVISMTAVRQDVRQLKAALEPALLSPDDTCLVPNSCKSPVAAGLATLTSPARAARSPFGCASSVNSVGHSFDPAGRKRSELCRRKVPGAATPRARTPR</sequence>
<reference evidence="8" key="1">
    <citation type="submission" date="2021-02" db="EMBL/GenBank/DDBJ databases">
        <authorList>
            <person name="Dougan E. K."/>
            <person name="Rhodes N."/>
            <person name="Thang M."/>
            <person name="Chan C."/>
        </authorList>
    </citation>
    <scope>NUCLEOTIDE SEQUENCE</scope>
</reference>
<dbReference type="FunFam" id="1.50.10.20:FF:000002">
    <property type="entry name" value="Terpene cyclase/mutase family member"/>
    <property type="match status" value="1"/>
</dbReference>
<keyword evidence="9" id="KW-1185">Reference proteome</keyword>
<organism evidence="8 9">
    <name type="scientific">Symbiodinium natans</name>
    <dbReference type="NCBI Taxonomy" id="878477"/>
    <lineage>
        <taxon>Eukaryota</taxon>
        <taxon>Sar</taxon>
        <taxon>Alveolata</taxon>
        <taxon>Dinophyceae</taxon>
        <taxon>Suessiales</taxon>
        <taxon>Symbiodiniaceae</taxon>
        <taxon>Symbiodinium</taxon>
    </lineage>
</organism>
<feature type="compositionally biased region" description="Basic and acidic residues" evidence="5">
    <location>
        <begin position="1183"/>
        <end position="1193"/>
    </location>
</feature>
<feature type="compositionally biased region" description="Low complexity" evidence="5">
    <location>
        <begin position="1078"/>
        <end position="1089"/>
    </location>
</feature>
<evidence type="ECO:0000259" key="6">
    <source>
        <dbReference type="Pfam" id="PF13243"/>
    </source>
</evidence>
<dbReference type="GO" id="GO:0016104">
    <property type="term" value="P:triterpenoid biosynthetic process"/>
    <property type="evidence" value="ECO:0007669"/>
    <property type="project" value="InterPro"/>
</dbReference>
<accession>A0A812I188</accession>
<keyword evidence="2" id="KW-0677">Repeat</keyword>
<feature type="compositionally biased region" description="Polar residues" evidence="5">
    <location>
        <begin position="1000"/>
        <end position="1018"/>
    </location>
</feature>
<dbReference type="GO" id="GO:0031559">
    <property type="term" value="F:oxidosqualene cyclase activity"/>
    <property type="evidence" value="ECO:0007669"/>
    <property type="project" value="UniProtKB-ARBA"/>
</dbReference>
<proteinExistence type="inferred from homology"/>
<evidence type="ECO:0000256" key="5">
    <source>
        <dbReference type="SAM" id="MobiDB-lite"/>
    </source>
</evidence>
<feature type="compositionally biased region" description="Basic and acidic residues" evidence="5">
    <location>
        <begin position="1350"/>
        <end position="1361"/>
    </location>
</feature>
<evidence type="ECO:0000313" key="9">
    <source>
        <dbReference type="Proteomes" id="UP000604046"/>
    </source>
</evidence>
<dbReference type="InterPro" id="IPR032697">
    <property type="entry name" value="SQ_cyclase_N"/>
</dbReference>
<dbReference type="PANTHER" id="PTHR11764">
    <property type="entry name" value="TERPENE CYCLASE/MUTASE FAMILY MEMBER"/>
    <property type="match status" value="1"/>
</dbReference>
<dbReference type="Pfam" id="PF13243">
    <property type="entry name" value="SQHop_cyclase_C"/>
    <property type="match status" value="1"/>
</dbReference>
<feature type="compositionally biased region" description="Basic and acidic residues" evidence="5">
    <location>
        <begin position="1713"/>
        <end position="1722"/>
    </location>
</feature>
<dbReference type="CDD" id="cd02892">
    <property type="entry name" value="SQCY_1"/>
    <property type="match status" value="1"/>
</dbReference>
<dbReference type="Pfam" id="PF13249">
    <property type="entry name" value="SQHop_cyclase_N"/>
    <property type="match status" value="1"/>
</dbReference>
<feature type="coiled-coil region" evidence="4">
    <location>
        <begin position="1436"/>
        <end position="1491"/>
    </location>
</feature>
<dbReference type="SFLD" id="SFLDG01016">
    <property type="entry name" value="Prenyltransferase_Like_2"/>
    <property type="match status" value="1"/>
</dbReference>
<comment type="caution">
    <text evidence="8">The sequence shown here is derived from an EMBL/GenBank/DDBJ whole genome shotgun (WGS) entry which is preliminary data.</text>
</comment>
<feature type="domain" description="Squalene cyclase C-terminal" evidence="6">
    <location>
        <begin position="462"/>
        <end position="799"/>
    </location>
</feature>
<dbReference type="NCBIfam" id="TIGR01787">
    <property type="entry name" value="squalene_cyclas"/>
    <property type="match status" value="1"/>
</dbReference>
<keyword evidence="4" id="KW-0175">Coiled coil</keyword>
<name>A0A812I188_9DINO</name>
<evidence type="ECO:0000313" key="8">
    <source>
        <dbReference type="EMBL" id="CAE6968981.1"/>
    </source>
</evidence>
<dbReference type="EMBL" id="CAJNDS010000136">
    <property type="protein sequence ID" value="CAE6968981.1"/>
    <property type="molecule type" value="Genomic_DNA"/>
</dbReference>
<feature type="region of interest" description="Disordered" evidence="5">
    <location>
        <begin position="1342"/>
        <end position="1361"/>
    </location>
</feature>
<evidence type="ECO:0000256" key="3">
    <source>
        <dbReference type="ARBA" id="ARBA00023235"/>
    </source>
</evidence>
<protein>
    <submittedName>
        <fullName evidence="8">OSCPNX1 protein</fullName>
    </submittedName>
</protein>
<dbReference type="InterPro" id="IPR018333">
    <property type="entry name" value="Squalene_cyclase"/>
</dbReference>
<dbReference type="Gene3D" id="1.50.10.20">
    <property type="match status" value="2"/>
</dbReference>
<feature type="domain" description="Squalene cyclase N-terminal" evidence="7">
    <location>
        <begin position="148"/>
        <end position="394"/>
    </location>
</feature>
<dbReference type="InterPro" id="IPR008930">
    <property type="entry name" value="Terpenoid_cyclase/PrenylTrfase"/>
</dbReference>
<dbReference type="Proteomes" id="UP000604046">
    <property type="component" value="Unassembled WGS sequence"/>
</dbReference>
<comment type="similarity">
    <text evidence="1">Belongs to the terpene cyclase/mutase family.</text>
</comment>
<dbReference type="PANTHER" id="PTHR11764:SF20">
    <property type="entry name" value="LANOSTEROL SYNTHASE"/>
    <property type="match status" value="1"/>
</dbReference>
<keyword evidence="3" id="KW-0413">Isomerase</keyword>
<feature type="compositionally biased region" description="Low complexity" evidence="5">
    <location>
        <begin position="1049"/>
        <end position="1058"/>
    </location>
</feature>
<dbReference type="InterPro" id="IPR032696">
    <property type="entry name" value="SQ_cyclase_C"/>
</dbReference>
<evidence type="ECO:0000256" key="1">
    <source>
        <dbReference type="ARBA" id="ARBA00009755"/>
    </source>
</evidence>
<dbReference type="SUPFAM" id="SSF48239">
    <property type="entry name" value="Terpenoid cyclases/Protein prenyltransferases"/>
    <property type="match status" value="2"/>
</dbReference>
<feature type="region of interest" description="Disordered" evidence="5">
    <location>
        <begin position="1145"/>
        <end position="1199"/>
    </location>
</feature>
<gene>
    <name evidence="8" type="primary">OSCPNX1</name>
    <name evidence="8" type="ORF">SNAT2548_LOCUS2395</name>
</gene>
<dbReference type="OrthoDB" id="21502at2759"/>
<dbReference type="GO" id="GO:0005811">
    <property type="term" value="C:lipid droplet"/>
    <property type="evidence" value="ECO:0007669"/>
    <property type="project" value="InterPro"/>
</dbReference>
<evidence type="ECO:0000256" key="2">
    <source>
        <dbReference type="ARBA" id="ARBA00022737"/>
    </source>
</evidence>
<feature type="region of interest" description="Disordered" evidence="5">
    <location>
        <begin position="992"/>
        <end position="1100"/>
    </location>
</feature>